<comment type="catalytic activity">
    <reaction evidence="6">
        <text>a 2'-deoxyadenosine in DNA + S-adenosyl-L-methionine = an N(6)-methyl-2'-deoxyadenosine in DNA + S-adenosyl-L-homocysteine + H(+)</text>
        <dbReference type="Rhea" id="RHEA:15197"/>
        <dbReference type="Rhea" id="RHEA-COMP:12418"/>
        <dbReference type="Rhea" id="RHEA-COMP:12419"/>
        <dbReference type="ChEBI" id="CHEBI:15378"/>
        <dbReference type="ChEBI" id="CHEBI:57856"/>
        <dbReference type="ChEBI" id="CHEBI:59789"/>
        <dbReference type="ChEBI" id="CHEBI:90615"/>
        <dbReference type="ChEBI" id="CHEBI:90616"/>
        <dbReference type="EC" id="2.1.1.72"/>
    </reaction>
</comment>
<dbReference type="GO" id="GO:0009307">
    <property type="term" value="P:DNA restriction-modification system"/>
    <property type="evidence" value="ECO:0007669"/>
    <property type="project" value="InterPro"/>
</dbReference>
<dbReference type="Gene3D" id="1.10.1020.10">
    <property type="entry name" value="Adenine-specific Methyltransferase, Domain 2"/>
    <property type="match status" value="1"/>
</dbReference>
<dbReference type="Pfam" id="PF02086">
    <property type="entry name" value="MethyltransfD12"/>
    <property type="match status" value="1"/>
</dbReference>
<evidence type="ECO:0000313" key="8">
    <source>
        <dbReference type="Proteomes" id="UP000264779"/>
    </source>
</evidence>
<evidence type="ECO:0000313" key="7">
    <source>
        <dbReference type="EMBL" id="HBU51494.1"/>
    </source>
</evidence>
<keyword evidence="3" id="KW-0489">Methyltransferase</keyword>
<evidence type="ECO:0000256" key="1">
    <source>
        <dbReference type="ARBA" id="ARBA00006594"/>
    </source>
</evidence>
<dbReference type="InterPro" id="IPR029063">
    <property type="entry name" value="SAM-dependent_MTases_sf"/>
</dbReference>
<accession>A0A358DYY8</accession>
<evidence type="ECO:0000256" key="5">
    <source>
        <dbReference type="ARBA" id="ARBA00022691"/>
    </source>
</evidence>
<dbReference type="SUPFAM" id="SSF53335">
    <property type="entry name" value="S-adenosyl-L-methionine-dependent methyltransferases"/>
    <property type="match status" value="1"/>
</dbReference>
<organism evidence="7 8">
    <name type="scientific">Alteromonas australica</name>
    <dbReference type="NCBI Taxonomy" id="589873"/>
    <lineage>
        <taxon>Bacteria</taxon>
        <taxon>Pseudomonadati</taxon>
        <taxon>Pseudomonadota</taxon>
        <taxon>Gammaproteobacteria</taxon>
        <taxon>Alteromonadales</taxon>
        <taxon>Alteromonadaceae</taxon>
        <taxon>Alteromonas/Salinimonas group</taxon>
        <taxon>Alteromonas</taxon>
    </lineage>
</organism>
<dbReference type="AlphaFoldDB" id="A0A358DYY8"/>
<evidence type="ECO:0000256" key="2">
    <source>
        <dbReference type="ARBA" id="ARBA00011900"/>
    </source>
</evidence>
<dbReference type="NCBIfam" id="TIGR00571">
    <property type="entry name" value="dam"/>
    <property type="match status" value="1"/>
</dbReference>
<reference evidence="7 8" key="1">
    <citation type="journal article" date="2018" name="Nat. Biotechnol.">
        <title>A standardized bacterial taxonomy based on genome phylogeny substantially revises the tree of life.</title>
        <authorList>
            <person name="Parks D.H."/>
            <person name="Chuvochina M."/>
            <person name="Waite D.W."/>
            <person name="Rinke C."/>
            <person name="Skarshewski A."/>
            <person name="Chaumeil P.A."/>
            <person name="Hugenholtz P."/>
        </authorList>
    </citation>
    <scope>NUCLEOTIDE SEQUENCE [LARGE SCALE GENOMIC DNA]</scope>
    <source>
        <strain evidence="7">UBA11621</strain>
    </source>
</reference>
<dbReference type="GO" id="GO:0009007">
    <property type="term" value="F:site-specific DNA-methyltransferase (adenine-specific) activity"/>
    <property type="evidence" value="ECO:0007669"/>
    <property type="project" value="UniProtKB-EC"/>
</dbReference>
<dbReference type="InterPro" id="IPR012327">
    <property type="entry name" value="MeTrfase_D12"/>
</dbReference>
<proteinExistence type="inferred from homology"/>
<dbReference type="RefSeq" id="WP_273016222.1">
    <property type="nucleotide sequence ID" value="NZ_CALBIY010000041.1"/>
</dbReference>
<keyword evidence="5" id="KW-0949">S-adenosyl-L-methionine</keyword>
<protein>
    <recommendedName>
        <fullName evidence="2">site-specific DNA-methyltransferase (adenine-specific)</fullName>
        <ecNumber evidence="2">2.1.1.72</ecNumber>
    </recommendedName>
</protein>
<evidence type="ECO:0000256" key="4">
    <source>
        <dbReference type="ARBA" id="ARBA00022679"/>
    </source>
</evidence>
<name>A0A358DYY8_9ALTE</name>
<evidence type="ECO:0000256" key="6">
    <source>
        <dbReference type="ARBA" id="ARBA00047942"/>
    </source>
</evidence>
<dbReference type="InterPro" id="IPR023095">
    <property type="entry name" value="Ade_MeTrfase_dom_2"/>
</dbReference>
<dbReference type="PIRSF" id="PIRSF000398">
    <property type="entry name" value="M_m6A_EcoRV"/>
    <property type="match status" value="1"/>
</dbReference>
<comment type="caution">
    <text evidence="7">The sequence shown here is derived from an EMBL/GenBank/DDBJ whole genome shotgun (WGS) entry which is preliminary data.</text>
</comment>
<dbReference type="Proteomes" id="UP000264779">
    <property type="component" value="Unassembled WGS sequence"/>
</dbReference>
<dbReference type="InterPro" id="IPR012263">
    <property type="entry name" value="M_m6A_EcoRV"/>
</dbReference>
<dbReference type="Gene3D" id="3.40.50.150">
    <property type="entry name" value="Vaccinia Virus protein VP39"/>
    <property type="match status" value="1"/>
</dbReference>
<dbReference type="GO" id="GO:0043565">
    <property type="term" value="F:sequence-specific DNA binding"/>
    <property type="evidence" value="ECO:0007669"/>
    <property type="project" value="TreeGrafter"/>
</dbReference>
<dbReference type="PANTHER" id="PTHR30481">
    <property type="entry name" value="DNA ADENINE METHYLASE"/>
    <property type="match status" value="1"/>
</dbReference>
<evidence type="ECO:0000256" key="3">
    <source>
        <dbReference type="ARBA" id="ARBA00022603"/>
    </source>
</evidence>
<dbReference type="GO" id="GO:1904047">
    <property type="term" value="F:S-adenosyl-L-methionine binding"/>
    <property type="evidence" value="ECO:0007669"/>
    <property type="project" value="TreeGrafter"/>
</dbReference>
<dbReference type="PANTHER" id="PTHR30481:SF3">
    <property type="entry name" value="DNA ADENINE METHYLASE"/>
    <property type="match status" value="1"/>
</dbReference>
<dbReference type="EMBL" id="DONK01000137">
    <property type="protein sequence ID" value="HBU51494.1"/>
    <property type="molecule type" value="Genomic_DNA"/>
</dbReference>
<dbReference type="EC" id="2.1.1.72" evidence="2"/>
<dbReference type="GO" id="GO:0032259">
    <property type="term" value="P:methylation"/>
    <property type="evidence" value="ECO:0007669"/>
    <property type="project" value="UniProtKB-KW"/>
</dbReference>
<sequence>MFLKYPGSKKRSVDHLIKLLGNGHRLVDPFCGSAALFFKSDYKEYLLCDINADVINLYQYVKDDPDGLITGLLELFKNTPFCNETYYRVRDTFNACTDIKRRSHYFVWLNQTSYNGMIRYSKKTGFNIPAGRMKNPRPDIEGIQRFHQKCCSCDVTFLCQDFTRTFQQIRPFDHVMVDPPYSPLPGQKTNFTCYVTGEFGPHQHDQLAALCRGMSYVGARVIVCDHDTPEVRARYKGSEFHSISVARSVSADKSLRKPAPELRIRVA</sequence>
<keyword evidence="4" id="KW-0808">Transferase</keyword>
<gene>
    <name evidence="7" type="ORF">DEB45_09545</name>
</gene>
<comment type="similarity">
    <text evidence="1">Belongs to the N(4)/N(6)-methyltransferase family.</text>
</comment>
<dbReference type="PRINTS" id="PR00505">
    <property type="entry name" value="D12N6MTFRASE"/>
</dbReference>
<dbReference type="GO" id="GO:0006298">
    <property type="term" value="P:mismatch repair"/>
    <property type="evidence" value="ECO:0007669"/>
    <property type="project" value="TreeGrafter"/>
</dbReference>